<evidence type="ECO:0000313" key="3">
    <source>
        <dbReference type="Proteomes" id="UP001589568"/>
    </source>
</evidence>
<comment type="caution">
    <text evidence="2">The sequence shown here is derived from an EMBL/GenBank/DDBJ whole genome shotgun (WGS) entry which is preliminary data.</text>
</comment>
<evidence type="ECO:0000313" key="2">
    <source>
        <dbReference type="EMBL" id="MFB9476931.1"/>
    </source>
</evidence>
<name>A0ABV5P3D1_9ACTN</name>
<gene>
    <name evidence="2" type="ORF">ACFFR3_46205</name>
</gene>
<organism evidence="2 3">
    <name type="scientific">Nonomuraea salmonea</name>
    <dbReference type="NCBI Taxonomy" id="46181"/>
    <lineage>
        <taxon>Bacteria</taxon>
        <taxon>Bacillati</taxon>
        <taxon>Actinomycetota</taxon>
        <taxon>Actinomycetes</taxon>
        <taxon>Streptosporangiales</taxon>
        <taxon>Streptosporangiaceae</taxon>
        <taxon>Nonomuraea</taxon>
    </lineage>
</organism>
<accession>A0ABV5P3D1</accession>
<dbReference type="RefSeq" id="WP_345410449.1">
    <property type="nucleotide sequence ID" value="NZ_BAAAXS010000002.1"/>
</dbReference>
<dbReference type="Proteomes" id="UP001589568">
    <property type="component" value="Unassembled WGS sequence"/>
</dbReference>
<feature type="compositionally biased region" description="Basic and acidic residues" evidence="1">
    <location>
        <begin position="24"/>
        <end position="38"/>
    </location>
</feature>
<feature type="region of interest" description="Disordered" evidence="1">
    <location>
        <begin position="1"/>
        <end position="54"/>
    </location>
</feature>
<reference evidence="2 3" key="1">
    <citation type="submission" date="2024-09" db="EMBL/GenBank/DDBJ databases">
        <authorList>
            <person name="Sun Q."/>
            <person name="Mori K."/>
        </authorList>
    </citation>
    <scope>NUCLEOTIDE SEQUENCE [LARGE SCALE GENOMIC DNA]</scope>
    <source>
        <strain evidence="2 3">JCM 3324</strain>
    </source>
</reference>
<protein>
    <recommendedName>
        <fullName evidence="4">SPOR domain-containing protein</fullName>
    </recommendedName>
</protein>
<keyword evidence="3" id="KW-1185">Reference proteome</keyword>
<evidence type="ECO:0000256" key="1">
    <source>
        <dbReference type="SAM" id="MobiDB-lite"/>
    </source>
</evidence>
<dbReference type="EMBL" id="JBHMCF010000057">
    <property type="protein sequence ID" value="MFB9476931.1"/>
    <property type="molecule type" value="Genomic_DNA"/>
</dbReference>
<evidence type="ECO:0008006" key="4">
    <source>
        <dbReference type="Google" id="ProtNLM"/>
    </source>
</evidence>
<proteinExistence type="predicted"/>
<sequence length="54" mass="5791">MGCGCNSGNGRQVTKYRVTFPNGRHQDYPTKAEAETARKNAGATAPVRPVKVQA</sequence>